<evidence type="ECO:0000256" key="3">
    <source>
        <dbReference type="ARBA" id="ARBA00022692"/>
    </source>
</evidence>
<evidence type="ECO:0000313" key="10">
    <source>
        <dbReference type="EMBL" id="KAJ1913194.1"/>
    </source>
</evidence>
<organism evidence="10 11">
    <name type="scientific">Mycoemilia scoparia</name>
    <dbReference type="NCBI Taxonomy" id="417184"/>
    <lineage>
        <taxon>Eukaryota</taxon>
        <taxon>Fungi</taxon>
        <taxon>Fungi incertae sedis</taxon>
        <taxon>Zoopagomycota</taxon>
        <taxon>Kickxellomycotina</taxon>
        <taxon>Kickxellomycetes</taxon>
        <taxon>Kickxellales</taxon>
        <taxon>Kickxellaceae</taxon>
        <taxon>Mycoemilia</taxon>
    </lineage>
</organism>
<evidence type="ECO:0000256" key="2">
    <source>
        <dbReference type="ARBA" id="ARBA00007104"/>
    </source>
</evidence>
<dbReference type="GO" id="GO:0016020">
    <property type="term" value="C:membrane"/>
    <property type="evidence" value="ECO:0007669"/>
    <property type="project" value="UniProtKB-SubCell"/>
</dbReference>
<accession>A0A9W8DLC3</accession>
<gene>
    <name evidence="10" type="primary">TMED10</name>
    <name evidence="10" type="ORF">H4219_005314</name>
</gene>
<reference evidence="10" key="1">
    <citation type="submission" date="2022-07" db="EMBL/GenBank/DDBJ databases">
        <title>Phylogenomic reconstructions and comparative analyses of Kickxellomycotina fungi.</title>
        <authorList>
            <person name="Reynolds N.K."/>
            <person name="Stajich J.E."/>
            <person name="Barry K."/>
            <person name="Grigoriev I.V."/>
            <person name="Crous P."/>
            <person name="Smith M.E."/>
        </authorList>
    </citation>
    <scope>NUCLEOTIDE SEQUENCE</scope>
    <source>
        <strain evidence="10">NBRC 100468</strain>
    </source>
</reference>
<sequence>MPADTRTTTINFKMSSGASVIDFRKLMADHHIEPLEAELRKLASNVDDAQEQLQFLKVREADLRTLNESSNTRVTHLSIFTIVVLIAGALFQLVYLRRFFKAKKLI</sequence>
<keyword evidence="3 8" id="KW-0812">Transmembrane</keyword>
<dbReference type="AlphaFoldDB" id="A0A9W8DLC3"/>
<feature type="domain" description="GOLD" evidence="9">
    <location>
        <begin position="6"/>
        <end position="101"/>
    </location>
</feature>
<feature type="coiled-coil region" evidence="7">
    <location>
        <begin position="32"/>
        <end position="66"/>
    </location>
</feature>
<dbReference type="PANTHER" id="PTHR22811">
    <property type="entry name" value="TRANSMEMBRANE EMP24 DOMAIN-CONTAINING PROTEIN"/>
    <property type="match status" value="1"/>
</dbReference>
<dbReference type="GO" id="GO:0004674">
    <property type="term" value="F:protein serine/threonine kinase activity"/>
    <property type="evidence" value="ECO:0007669"/>
    <property type="project" value="UniProtKB-EC"/>
</dbReference>
<keyword evidence="6 8" id="KW-0472">Membrane</keyword>
<dbReference type="Pfam" id="PF01105">
    <property type="entry name" value="EMP24_GP25L"/>
    <property type="match status" value="1"/>
</dbReference>
<comment type="caution">
    <text evidence="10">The sequence shown here is derived from an EMBL/GenBank/DDBJ whole genome shotgun (WGS) entry which is preliminary data.</text>
</comment>
<evidence type="ECO:0000256" key="1">
    <source>
        <dbReference type="ARBA" id="ARBA00004479"/>
    </source>
</evidence>
<evidence type="ECO:0000256" key="5">
    <source>
        <dbReference type="ARBA" id="ARBA00022989"/>
    </source>
</evidence>
<comment type="similarity">
    <text evidence="2">Belongs to the EMP24/GP25L family.</text>
</comment>
<dbReference type="EMBL" id="JANBPU010000280">
    <property type="protein sequence ID" value="KAJ1913194.1"/>
    <property type="molecule type" value="Genomic_DNA"/>
</dbReference>
<dbReference type="EC" id="2.7.11.1" evidence="10"/>
<protein>
    <submittedName>
        <fullName evidence="10">Transmembrane emp24 domain-containing protein 10</fullName>
        <ecNumber evidence="10">2.7.11.1</ecNumber>
    </submittedName>
</protein>
<dbReference type="InterPro" id="IPR015720">
    <property type="entry name" value="Emp24-like"/>
</dbReference>
<dbReference type="OrthoDB" id="759142at2759"/>
<evidence type="ECO:0000259" key="9">
    <source>
        <dbReference type="Pfam" id="PF01105"/>
    </source>
</evidence>
<proteinExistence type="inferred from homology"/>
<keyword evidence="10" id="KW-0808">Transferase</keyword>
<evidence type="ECO:0000256" key="7">
    <source>
        <dbReference type="SAM" id="Coils"/>
    </source>
</evidence>
<feature type="transmembrane region" description="Helical" evidence="8">
    <location>
        <begin position="74"/>
        <end position="96"/>
    </location>
</feature>
<evidence type="ECO:0000256" key="6">
    <source>
        <dbReference type="ARBA" id="ARBA00023136"/>
    </source>
</evidence>
<name>A0A9W8DLC3_9FUNG</name>
<evidence type="ECO:0000313" key="11">
    <source>
        <dbReference type="Proteomes" id="UP001150538"/>
    </source>
</evidence>
<keyword evidence="5 8" id="KW-1133">Transmembrane helix</keyword>
<keyword evidence="4" id="KW-0732">Signal</keyword>
<dbReference type="Proteomes" id="UP001150538">
    <property type="component" value="Unassembled WGS sequence"/>
</dbReference>
<evidence type="ECO:0000256" key="4">
    <source>
        <dbReference type="ARBA" id="ARBA00022729"/>
    </source>
</evidence>
<evidence type="ECO:0000256" key="8">
    <source>
        <dbReference type="SAM" id="Phobius"/>
    </source>
</evidence>
<comment type="subcellular location">
    <subcellularLocation>
        <location evidence="1">Membrane</location>
        <topology evidence="1">Single-pass type I membrane protein</topology>
    </subcellularLocation>
</comment>
<dbReference type="InterPro" id="IPR009038">
    <property type="entry name" value="GOLD_dom"/>
</dbReference>
<keyword evidence="11" id="KW-1185">Reference proteome</keyword>
<keyword evidence="7" id="KW-0175">Coiled coil</keyword>